<dbReference type="KEGG" id="ccot:CCAX7_60780"/>
<dbReference type="EMBL" id="AP025739">
    <property type="protein sequence ID" value="BDI34027.1"/>
    <property type="molecule type" value="Genomic_DNA"/>
</dbReference>
<name>A0A402CW33_9BACT</name>
<dbReference type="SUPFAM" id="SSF52540">
    <property type="entry name" value="P-loop containing nucleoside triphosphate hydrolases"/>
    <property type="match status" value="1"/>
</dbReference>
<protein>
    <submittedName>
        <fullName evidence="1">ATPase</fullName>
    </submittedName>
</protein>
<dbReference type="PANTHER" id="PTHR30121">
    <property type="entry name" value="UNCHARACTERIZED PROTEIN YJGR-RELATED"/>
    <property type="match status" value="1"/>
</dbReference>
<dbReference type="AlphaFoldDB" id="A0A402CW33"/>
<dbReference type="Proteomes" id="UP000287394">
    <property type="component" value="Chromosome"/>
</dbReference>
<gene>
    <name evidence="1" type="ORF">CCAX7_60780</name>
</gene>
<dbReference type="InterPro" id="IPR027417">
    <property type="entry name" value="P-loop_NTPase"/>
</dbReference>
<accession>A0A402CW33</accession>
<evidence type="ECO:0000313" key="1">
    <source>
        <dbReference type="EMBL" id="BDI34027.1"/>
    </source>
</evidence>
<dbReference type="PANTHER" id="PTHR30121:SF6">
    <property type="entry name" value="SLR6007 PROTEIN"/>
    <property type="match status" value="1"/>
</dbReference>
<evidence type="ECO:0000313" key="2">
    <source>
        <dbReference type="Proteomes" id="UP000287394"/>
    </source>
</evidence>
<dbReference type="Gene3D" id="3.40.50.300">
    <property type="entry name" value="P-loop containing nucleotide triphosphate hydrolases"/>
    <property type="match status" value="1"/>
</dbReference>
<dbReference type="OrthoDB" id="5240402at2"/>
<organism evidence="1 2">
    <name type="scientific">Capsulimonas corticalis</name>
    <dbReference type="NCBI Taxonomy" id="2219043"/>
    <lineage>
        <taxon>Bacteria</taxon>
        <taxon>Bacillati</taxon>
        <taxon>Armatimonadota</taxon>
        <taxon>Armatimonadia</taxon>
        <taxon>Capsulimonadales</taxon>
        <taxon>Capsulimonadaceae</taxon>
        <taxon>Capsulimonas</taxon>
    </lineage>
</organism>
<reference evidence="1 2" key="1">
    <citation type="journal article" date="2019" name="Int. J. Syst. Evol. Microbiol.">
        <title>Capsulimonas corticalis gen. nov., sp. nov., an aerobic capsulated bacterium, of a novel bacterial order, Capsulimonadales ord. nov., of the class Armatimonadia of the phylum Armatimonadetes.</title>
        <authorList>
            <person name="Li J."/>
            <person name="Kudo C."/>
            <person name="Tonouchi A."/>
        </authorList>
    </citation>
    <scope>NUCLEOTIDE SEQUENCE [LARGE SCALE GENOMIC DNA]</scope>
    <source>
        <strain evidence="1 2">AX-7</strain>
    </source>
</reference>
<sequence length="563" mass="63084">MLTEQSAAPTQQDVLSTFVNVKFGIVGRTVSTKNDPNTSGRFHFWLSRHAVEVGTIEIGSIIAAYSDDGRELTFGTVQEMRSYSEADSFSADFAIHNYGEPYAIVGGDQAEVVVATCAVIRNLSSRTRPIGRCRVYFPSPRGIQFAFGIVDAQGRWASSGAAIPIGIFENGDGTIAPVSVDEDFLVGPEAAHLSVSGISGLACKTSALQFALKSLQRHTRKKIAVVVMNVKSKDLLYVDQINTRLQQDRWSQQVYENLDIPIQAFVDARFFAPSHPKNRNMTQSLRTLPTESYRWDLKMLYDDIPSLFHASEWDDNIEGAWYVIREEIERGRILTYSDMLTWIDKLLSTSGLTEWPRGYTSATWFKLKGHLKRFTLMYRGLIETESDGRDIPWSRIGHGDMYVVDIQMLSQGGQKLVFSRTIQAITHQLETRKGELDAVVVFVDELNKFAPAALDRTPLKTKLVEVTARGRSLGLVLFGAQQFASSVEKEIVENSSTFMFGRTESTEMRMPNYSGFSDEIKTKLTMLPQGQLLVKFPKFPQPIFVKFPYPPALPGDDYVEPMG</sequence>
<dbReference type="InterPro" id="IPR051162">
    <property type="entry name" value="T4SS_component"/>
</dbReference>
<keyword evidence="2" id="KW-1185">Reference proteome</keyword>
<proteinExistence type="predicted"/>
<dbReference type="RefSeq" id="WP_119321580.1">
    <property type="nucleotide sequence ID" value="NZ_AP025739.1"/>
</dbReference>